<keyword evidence="5" id="KW-1185">Reference proteome</keyword>
<dbReference type="Pfam" id="PF07993">
    <property type="entry name" value="NAD_binding_4"/>
    <property type="match status" value="1"/>
</dbReference>
<dbReference type="Gene3D" id="3.40.50.12780">
    <property type="entry name" value="N-terminal domain of ligase-like"/>
    <property type="match status" value="1"/>
</dbReference>
<dbReference type="InterPro" id="IPR051414">
    <property type="entry name" value="Adenylate-forming_Reductase"/>
</dbReference>
<gene>
    <name evidence="4" type="ORF">HO133_005807</name>
</gene>
<keyword evidence="2" id="KW-0597">Phosphoprotein</keyword>
<dbReference type="SUPFAM" id="SSF51735">
    <property type="entry name" value="NAD(P)-binding Rossmann-fold domains"/>
    <property type="match status" value="1"/>
</dbReference>
<protein>
    <recommendedName>
        <fullName evidence="3">Carrier domain-containing protein</fullName>
    </recommendedName>
</protein>
<dbReference type="Gene3D" id="3.40.50.720">
    <property type="entry name" value="NAD(P)-binding Rossmann-like Domain"/>
    <property type="match status" value="2"/>
</dbReference>
<name>A0A8H6C7L8_9LECA</name>
<organism evidence="4 5">
    <name type="scientific">Letharia lupina</name>
    <dbReference type="NCBI Taxonomy" id="560253"/>
    <lineage>
        <taxon>Eukaryota</taxon>
        <taxon>Fungi</taxon>
        <taxon>Dikarya</taxon>
        <taxon>Ascomycota</taxon>
        <taxon>Pezizomycotina</taxon>
        <taxon>Lecanoromycetes</taxon>
        <taxon>OSLEUM clade</taxon>
        <taxon>Lecanoromycetidae</taxon>
        <taxon>Lecanorales</taxon>
        <taxon>Lecanorineae</taxon>
        <taxon>Parmeliaceae</taxon>
        <taxon>Letharia</taxon>
    </lineage>
</organism>
<dbReference type="Pfam" id="PF23562">
    <property type="entry name" value="AMP-binding_C_3"/>
    <property type="match status" value="1"/>
</dbReference>
<dbReference type="InterPro" id="IPR042099">
    <property type="entry name" value="ANL_N_sf"/>
</dbReference>
<dbReference type="PROSITE" id="PS00012">
    <property type="entry name" value="PHOSPHOPANTETHEINE"/>
    <property type="match status" value="1"/>
</dbReference>
<dbReference type="SUPFAM" id="SSF47336">
    <property type="entry name" value="ACP-like"/>
    <property type="match status" value="1"/>
</dbReference>
<dbReference type="InterPro" id="IPR013120">
    <property type="entry name" value="FAR_NAD-bd"/>
</dbReference>
<dbReference type="InterPro" id="IPR036736">
    <property type="entry name" value="ACP-like_sf"/>
</dbReference>
<dbReference type="InterPro" id="IPR009081">
    <property type="entry name" value="PP-bd_ACP"/>
</dbReference>
<dbReference type="PROSITE" id="PS50075">
    <property type="entry name" value="CARRIER"/>
    <property type="match status" value="1"/>
</dbReference>
<reference evidence="4 5" key="1">
    <citation type="journal article" date="2020" name="Genomics">
        <title>Complete, high-quality genomes from long-read metagenomic sequencing of two wolf lichen thalli reveals enigmatic genome architecture.</title>
        <authorList>
            <person name="McKenzie S.K."/>
            <person name="Walston R.F."/>
            <person name="Allen J.L."/>
        </authorList>
    </citation>
    <scope>NUCLEOTIDE SEQUENCE [LARGE SCALE GENOMIC DNA]</scope>
    <source>
        <strain evidence="4">WasteWater1</strain>
    </source>
</reference>
<sequence length="734" mass="81716">MTTREIEGGETAPDYPFGKPEILNNIVDSRAERTPRTLYAEFPVSTTGYEEGYRKITYEDLANAVNGAAWWLEKTLARSKKFDTLAYIGPNDLRYNVLILGAVKAGHKVMVDALKHTTTDVAVVPPTIIAEIGKDSVMLDFVAERLETLLYAGGDVPQAFGHPVACRMQLVNIYGASEMGAHPSIRPEGAWPREDWKHVVIHPDTGVEFEHHSDDLHELCIVRNPKFESWQPVFKLYPDLQRFPSGDLFSPHPSKPGLWKHQGRSDDIIIFLTGEKTNPTSMEERINSHLEVRAALVAGAQRFQAALLIELAAEKALSAAERAETLERIWPTIQEANKDCRTHAMIDKSHILFVNPNKPMLRAGKGTVQRRPTLSLYAEELQALCADAEKVTVPHSTDAKQVIDVHDPENTSSFIRETITKRTGWTQFGDGDNFFLLGMDSLQALLTTRDLKQVLADSEIAVSTVYTNPTVSSLASAISELSAMSRQSQARQQVIDATFQEHKNSIDNLVNDLQTKPTKSSAARIAGNKNHTVILTGSTGAVGSYLLQVLSNFPSVSHVYCLDRALDSSSTRSQRNRIRRTTSDYPSNRVTFLTADMSQQNFGLERKTYEALLTQATAVIHSAWPIKFNLPLTNKINTVPFQAWLQKVRTDAEAVGSADIEAMLKVNPAAKLLVFYEKLAEEDKNLEFETSKTEEASSKMRVIGEIQPGWIERWVGAWLAVGKERAPEVPDEDL</sequence>
<accession>A0A8H6C7L8</accession>
<proteinExistence type="predicted"/>
<dbReference type="GeneID" id="59334212"/>
<feature type="domain" description="Carrier" evidence="3">
    <location>
        <begin position="406"/>
        <end position="482"/>
    </location>
</feature>
<dbReference type="Pfam" id="PF00550">
    <property type="entry name" value="PP-binding"/>
    <property type="match status" value="1"/>
</dbReference>
<evidence type="ECO:0000259" key="3">
    <source>
        <dbReference type="PROSITE" id="PS50075"/>
    </source>
</evidence>
<evidence type="ECO:0000313" key="4">
    <source>
        <dbReference type="EMBL" id="KAF6218458.1"/>
    </source>
</evidence>
<comment type="caution">
    <text evidence="4">The sequence shown here is derived from an EMBL/GenBank/DDBJ whole genome shotgun (WGS) entry which is preliminary data.</text>
</comment>
<evidence type="ECO:0000313" key="5">
    <source>
        <dbReference type="Proteomes" id="UP000593566"/>
    </source>
</evidence>
<dbReference type="PANTHER" id="PTHR43439">
    <property type="entry name" value="PHENYLACETATE-COENZYME A LIGASE"/>
    <property type="match status" value="1"/>
</dbReference>
<dbReference type="SUPFAM" id="SSF56801">
    <property type="entry name" value="Acetyl-CoA synthetase-like"/>
    <property type="match status" value="2"/>
</dbReference>
<dbReference type="EMBL" id="JACCJB010000022">
    <property type="protein sequence ID" value="KAF6218458.1"/>
    <property type="molecule type" value="Genomic_DNA"/>
</dbReference>
<evidence type="ECO:0000256" key="2">
    <source>
        <dbReference type="ARBA" id="ARBA00022553"/>
    </source>
</evidence>
<dbReference type="InterPro" id="IPR006162">
    <property type="entry name" value="Ppantetheine_attach_site"/>
</dbReference>
<dbReference type="PANTHER" id="PTHR43439:SF2">
    <property type="entry name" value="ENZYME, PUTATIVE (JCVI)-RELATED"/>
    <property type="match status" value="1"/>
</dbReference>
<dbReference type="Proteomes" id="UP000593566">
    <property type="component" value="Unassembled WGS sequence"/>
</dbReference>
<dbReference type="InterPro" id="IPR036291">
    <property type="entry name" value="NAD(P)-bd_dom_sf"/>
</dbReference>
<dbReference type="AlphaFoldDB" id="A0A8H6C7L8"/>
<keyword evidence="1" id="KW-0596">Phosphopantetheine</keyword>
<dbReference type="RefSeq" id="XP_037147893.1">
    <property type="nucleotide sequence ID" value="XM_037296712.1"/>
</dbReference>
<dbReference type="Gene3D" id="1.10.1200.10">
    <property type="entry name" value="ACP-like"/>
    <property type="match status" value="1"/>
</dbReference>
<evidence type="ECO:0000256" key="1">
    <source>
        <dbReference type="ARBA" id="ARBA00022450"/>
    </source>
</evidence>